<feature type="region of interest" description="Disordered" evidence="1">
    <location>
        <begin position="1"/>
        <end position="48"/>
    </location>
</feature>
<gene>
    <name evidence="2" type="ORF">BS50DRAFT_80130</name>
</gene>
<evidence type="ECO:0000313" key="3">
    <source>
        <dbReference type="Proteomes" id="UP000240883"/>
    </source>
</evidence>
<reference evidence="2 3" key="1">
    <citation type="journal article" date="2018" name="Front. Microbiol.">
        <title>Genome-Wide Analysis of Corynespora cassiicola Leaf Fall Disease Putative Effectors.</title>
        <authorList>
            <person name="Lopez D."/>
            <person name="Ribeiro S."/>
            <person name="Label P."/>
            <person name="Fumanal B."/>
            <person name="Venisse J.S."/>
            <person name="Kohler A."/>
            <person name="de Oliveira R.R."/>
            <person name="Labutti K."/>
            <person name="Lipzen A."/>
            <person name="Lail K."/>
            <person name="Bauer D."/>
            <person name="Ohm R.A."/>
            <person name="Barry K.W."/>
            <person name="Spatafora J."/>
            <person name="Grigoriev I.V."/>
            <person name="Martin F.M."/>
            <person name="Pujade-Renaud V."/>
        </authorList>
    </citation>
    <scope>NUCLEOTIDE SEQUENCE [LARGE SCALE GENOMIC DNA]</scope>
    <source>
        <strain evidence="2 3">Philippines</strain>
    </source>
</reference>
<evidence type="ECO:0000256" key="1">
    <source>
        <dbReference type="SAM" id="MobiDB-lite"/>
    </source>
</evidence>
<dbReference type="Proteomes" id="UP000240883">
    <property type="component" value="Unassembled WGS sequence"/>
</dbReference>
<accession>A0A2T2NH05</accession>
<sequence length="200" mass="21501">MGACDSQQRSAALPQSRSRPLNGEPWKQKSFVSQPAAPKPGSHARSRSAASAAHSFAWRRRAAFWHTQDRSLICDDEGRSRKNARTVSQPAPGVTISRLQRTMSTRRALSVRHVISHAAPFGSRAARKCEARQPTSSAALPQAPSRVVVSCPWGIFPCAAAAAAAAVTSMDGHCCGDMATRRARRKAKINGRSATMAAMR</sequence>
<name>A0A2T2NH05_CORCC</name>
<dbReference type="AlphaFoldDB" id="A0A2T2NH05"/>
<organism evidence="2 3">
    <name type="scientific">Corynespora cassiicola Philippines</name>
    <dbReference type="NCBI Taxonomy" id="1448308"/>
    <lineage>
        <taxon>Eukaryota</taxon>
        <taxon>Fungi</taxon>
        <taxon>Dikarya</taxon>
        <taxon>Ascomycota</taxon>
        <taxon>Pezizomycotina</taxon>
        <taxon>Dothideomycetes</taxon>
        <taxon>Pleosporomycetidae</taxon>
        <taxon>Pleosporales</taxon>
        <taxon>Corynesporascaceae</taxon>
        <taxon>Corynespora</taxon>
    </lineage>
</organism>
<proteinExistence type="predicted"/>
<dbReference type="EMBL" id="KZ678138">
    <property type="protein sequence ID" value="PSN64707.1"/>
    <property type="molecule type" value="Genomic_DNA"/>
</dbReference>
<keyword evidence="3" id="KW-1185">Reference proteome</keyword>
<feature type="compositionally biased region" description="Polar residues" evidence="1">
    <location>
        <begin position="1"/>
        <end position="19"/>
    </location>
</feature>
<protein>
    <submittedName>
        <fullName evidence="2">Uncharacterized protein</fullName>
    </submittedName>
</protein>
<evidence type="ECO:0000313" key="2">
    <source>
        <dbReference type="EMBL" id="PSN64707.1"/>
    </source>
</evidence>